<organism evidence="1 2">
    <name type="scientific">Paragonimus heterotremus</name>
    <dbReference type="NCBI Taxonomy" id="100268"/>
    <lineage>
        <taxon>Eukaryota</taxon>
        <taxon>Metazoa</taxon>
        <taxon>Spiralia</taxon>
        <taxon>Lophotrochozoa</taxon>
        <taxon>Platyhelminthes</taxon>
        <taxon>Trematoda</taxon>
        <taxon>Digenea</taxon>
        <taxon>Plagiorchiida</taxon>
        <taxon>Troglotremata</taxon>
        <taxon>Troglotrematidae</taxon>
        <taxon>Paragonimus</taxon>
    </lineage>
</organism>
<reference evidence="1" key="1">
    <citation type="submission" date="2019-05" db="EMBL/GenBank/DDBJ databases">
        <title>Annotation for the trematode Paragonimus heterotremus.</title>
        <authorList>
            <person name="Choi Y.-J."/>
        </authorList>
    </citation>
    <scope>NUCLEOTIDE SEQUENCE</scope>
    <source>
        <strain evidence="1">LC</strain>
    </source>
</reference>
<dbReference type="EMBL" id="LUCH01003316">
    <property type="protein sequence ID" value="KAF5400287.1"/>
    <property type="molecule type" value="Genomic_DNA"/>
</dbReference>
<dbReference type="Proteomes" id="UP000748531">
    <property type="component" value="Unassembled WGS sequence"/>
</dbReference>
<protein>
    <submittedName>
        <fullName evidence="1">Uncharacterized protein</fullName>
    </submittedName>
</protein>
<keyword evidence="2" id="KW-1185">Reference proteome</keyword>
<name>A0A8J4TEB4_9TREM</name>
<gene>
    <name evidence="1" type="ORF">PHET_06566</name>
</gene>
<sequence length="629" mass="69330">MPVQVETQKPTTGRLRTPSKHEHISRMASREQVLVGLGKMCNEHVKKQKDLCRVNRFSVLFDSFKKRSKSVDVRRNGSPKCETKISVVGSFSPHVLIASNKCTSQAACNFAPVNITGSAHERYRLFRDSSREFCTRKDHKYFNGVERLPDRSYPNDLHSTRLTRARLNSHARPSSFHPISSVTYSNPSHHNPYLYQNNLRMSSSQKNPRAEYSGHPDNVKDDHSLSSLLCDSLCNYPPSLGPYPCPTVQLLNPADLSHFSMNPKLPLTLTACEDPLHLLRRKKPAHTSSSVRLRPVSDLLDTVCRMDFANQSRFSDQATERARMLSTCSAQLSHGASSTLPPATFSHTGLTLRGSKLIKDTQTTPINEPKITYAFNPCFNGPHNHPQPNVGAKEVCQVTVCHTTPKLFPTLVPPVPDHSTNVTQSDTDTCSGRMENMNNVVAVPPTFDPNISTTNSADHAIADKVLSCSHSKPLVVRCSATSNRVVSSSSGSIRPNDVATDNTVWTRTAFEQNGKQLTTQPVGYPTDNSQMSHHLGSIGVRATVGIPMAEGSDLTTVAAFDAGSVAGTEKQRPAKRDRPLRDKFGLETSGCGCQDTGMAKYVIFRQKLSLPVTHFSDPECMSLQIHECS</sequence>
<proteinExistence type="predicted"/>
<comment type="caution">
    <text evidence="1">The sequence shown here is derived from an EMBL/GenBank/DDBJ whole genome shotgun (WGS) entry which is preliminary data.</text>
</comment>
<accession>A0A8J4TEB4</accession>
<evidence type="ECO:0000313" key="2">
    <source>
        <dbReference type="Proteomes" id="UP000748531"/>
    </source>
</evidence>
<evidence type="ECO:0000313" key="1">
    <source>
        <dbReference type="EMBL" id="KAF5400287.1"/>
    </source>
</evidence>
<dbReference type="AlphaFoldDB" id="A0A8J4TEB4"/>
<dbReference type="OrthoDB" id="6261373at2759"/>